<feature type="transmembrane region" description="Helical" evidence="1">
    <location>
        <begin position="14"/>
        <end position="32"/>
    </location>
</feature>
<comment type="caution">
    <text evidence="2">The sequence shown here is derived from an EMBL/GenBank/DDBJ whole genome shotgun (WGS) entry which is preliminary data.</text>
</comment>
<evidence type="ECO:0008006" key="4">
    <source>
        <dbReference type="Google" id="ProtNLM"/>
    </source>
</evidence>
<reference evidence="3" key="1">
    <citation type="journal article" date="2019" name="Int. J. Syst. Evol. Microbiol.">
        <title>The Global Catalogue of Microorganisms (GCM) 10K type strain sequencing project: providing services to taxonomists for standard genome sequencing and annotation.</title>
        <authorList>
            <consortium name="The Broad Institute Genomics Platform"/>
            <consortium name="The Broad Institute Genome Sequencing Center for Infectious Disease"/>
            <person name="Wu L."/>
            <person name="Ma J."/>
        </authorList>
    </citation>
    <scope>NUCLEOTIDE SEQUENCE [LARGE SCALE GENOMIC DNA]</scope>
    <source>
        <strain evidence="3">CGMCC 1.15111</strain>
    </source>
</reference>
<feature type="transmembrane region" description="Helical" evidence="1">
    <location>
        <begin position="77"/>
        <end position="97"/>
    </location>
</feature>
<proteinExistence type="predicted"/>
<feature type="transmembrane region" description="Helical" evidence="1">
    <location>
        <begin position="136"/>
        <end position="159"/>
    </location>
</feature>
<feature type="transmembrane region" description="Helical" evidence="1">
    <location>
        <begin position="38"/>
        <end position="56"/>
    </location>
</feature>
<accession>A0ABQ3I930</accession>
<evidence type="ECO:0000313" key="2">
    <source>
        <dbReference type="EMBL" id="GHE64695.1"/>
    </source>
</evidence>
<protein>
    <recommendedName>
        <fullName evidence="4">DUF4199 domain-containing protein</fullName>
    </recommendedName>
</protein>
<keyword evidence="1" id="KW-0812">Transmembrane</keyword>
<dbReference type="Pfam" id="PF13858">
    <property type="entry name" value="DUF4199"/>
    <property type="match status" value="1"/>
</dbReference>
<evidence type="ECO:0000256" key="1">
    <source>
        <dbReference type="SAM" id="Phobius"/>
    </source>
</evidence>
<dbReference type="RefSeq" id="WP_189630077.1">
    <property type="nucleotide sequence ID" value="NZ_BNAG01000003.1"/>
</dbReference>
<name>A0ABQ3I930_9BACT</name>
<keyword evidence="1" id="KW-0472">Membrane</keyword>
<gene>
    <name evidence="2" type="ORF">GCM10011340_19570</name>
</gene>
<evidence type="ECO:0000313" key="3">
    <source>
        <dbReference type="Proteomes" id="UP000658258"/>
    </source>
</evidence>
<organism evidence="2 3">
    <name type="scientific">Roseivirga thermotolerans</name>
    <dbReference type="NCBI Taxonomy" id="1758176"/>
    <lineage>
        <taxon>Bacteria</taxon>
        <taxon>Pseudomonadati</taxon>
        <taxon>Bacteroidota</taxon>
        <taxon>Cytophagia</taxon>
        <taxon>Cytophagales</taxon>
        <taxon>Roseivirgaceae</taxon>
        <taxon>Roseivirga</taxon>
    </lineage>
</organism>
<sequence length="167" mass="18066">MEEQITTGAVGRKYGLIFGLISAMIFIGSAAARLDLGFAGIPISWGVVITALVLACKNFKAENGGFMSFGQGFSVSMWVTFIGGIVRSVLQYVYVMIDPDYMDFLKEQRANQSFGPAPDPNQPVPDWVEFFNTAEFLVIASIISAIFAGLIFGAIVAAVTKNEAEEF</sequence>
<dbReference type="InterPro" id="IPR025250">
    <property type="entry name" value="DUF4199"/>
</dbReference>
<keyword evidence="3" id="KW-1185">Reference proteome</keyword>
<keyword evidence="1" id="KW-1133">Transmembrane helix</keyword>
<dbReference type="Proteomes" id="UP000658258">
    <property type="component" value="Unassembled WGS sequence"/>
</dbReference>
<dbReference type="EMBL" id="BNAG01000003">
    <property type="protein sequence ID" value="GHE64695.1"/>
    <property type="molecule type" value="Genomic_DNA"/>
</dbReference>